<dbReference type="Proteomes" id="UP000466586">
    <property type="component" value="Unassembled WGS sequence"/>
</dbReference>
<evidence type="ECO:0000313" key="2">
    <source>
        <dbReference type="EMBL" id="MXV53268.1"/>
    </source>
</evidence>
<dbReference type="Pfam" id="PF01381">
    <property type="entry name" value="HTH_3"/>
    <property type="match status" value="1"/>
</dbReference>
<feature type="domain" description="HTH cro/C1-type" evidence="1">
    <location>
        <begin position="18"/>
        <end position="74"/>
    </location>
</feature>
<proteinExistence type="predicted"/>
<dbReference type="PROSITE" id="PS50943">
    <property type="entry name" value="HTH_CROC1"/>
    <property type="match status" value="1"/>
</dbReference>
<accession>A0A7K1YGE1</accession>
<organism evidence="2 3">
    <name type="scientific">Hufsiella arboris</name>
    <dbReference type="NCBI Taxonomy" id="2695275"/>
    <lineage>
        <taxon>Bacteria</taxon>
        <taxon>Pseudomonadati</taxon>
        <taxon>Bacteroidota</taxon>
        <taxon>Sphingobacteriia</taxon>
        <taxon>Sphingobacteriales</taxon>
        <taxon>Sphingobacteriaceae</taxon>
        <taxon>Hufsiella</taxon>
    </lineage>
</organism>
<reference evidence="2 3" key="1">
    <citation type="submission" date="2019-11" db="EMBL/GenBank/DDBJ databases">
        <title>Pedobacter sp. HMF7647 Genome sequencing and assembly.</title>
        <authorList>
            <person name="Kang H."/>
            <person name="Kim H."/>
            <person name="Joh K."/>
        </authorList>
    </citation>
    <scope>NUCLEOTIDE SEQUENCE [LARGE SCALE GENOMIC DNA]</scope>
    <source>
        <strain evidence="2 3">HMF7647</strain>
    </source>
</reference>
<dbReference type="RefSeq" id="WP_160846447.1">
    <property type="nucleotide sequence ID" value="NZ_WVHT01000016.1"/>
</dbReference>
<dbReference type="EMBL" id="WVHT01000016">
    <property type="protein sequence ID" value="MXV53268.1"/>
    <property type="molecule type" value="Genomic_DNA"/>
</dbReference>
<protein>
    <submittedName>
        <fullName evidence="2">Helix-turn-helix domain-containing protein</fullName>
    </submittedName>
</protein>
<dbReference type="Gene3D" id="1.10.260.40">
    <property type="entry name" value="lambda repressor-like DNA-binding domains"/>
    <property type="match status" value="1"/>
</dbReference>
<sequence>MKSQERTTDIEQYVIDFVRKLRADHNLNQEDIATIIGSSQAFVANIESSKSRAKYNLNHINLLADHFGISPQKFLPEKAV</sequence>
<dbReference type="InterPro" id="IPR010982">
    <property type="entry name" value="Lambda_DNA-bd_dom_sf"/>
</dbReference>
<evidence type="ECO:0000313" key="3">
    <source>
        <dbReference type="Proteomes" id="UP000466586"/>
    </source>
</evidence>
<name>A0A7K1YGE1_9SPHI</name>
<dbReference type="SUPFAM" id="SSF47413">
    <property type="entry name" value="lambda repressor-like DNA-binding domains"/>
    <property type="match status" value="1"/>
</dbReference>
<comment type="caution">
    <text evidence="2">The sequence shown here is derived from an EMBL/GenBank/DDBJ whole genome shotgun (WGS) entry which is preliminary data.</text>
</comment>
<dbReference type="InterPro" id="IPR001387">
    <property type="entry name" value="Cro/C1-type_HTH"/>
</dbReference>
<evidence type="ECO:0000259" key="1">
    <source>
        <dbReference type="PROSITE" id="PS50943"/>
    </source>
</evidence>
<dbReference type="AlphaFoldDB" id="A0A7K1YGE1"/>
<dbReference type="CDD" id="cd00093">
    <property type="entry name" value="HTH_XRE"/>
    <property type="match status" value="1"/>
</dbReference>
<keyword evidence="3" id="KW-1185">Reference proteome</keyword>
<dbReference type="GO" id="GO:0003677">
    <property type="term" value="F:DNA binding"/>
    <property type="evidence" value="ECO:0007669"/>
    <property type="project" value="InterPro"/>
</dbReference>
<dbReference type="SMART" id="SM00530">
    <property type="entry name" value="HTH_XRE"/>
    <property type="match status" value="1"/>
</dbReference>
<gene>
    <name evidence="2" type="ORF">GS399_20060</name>
</gene>